<sequence>MTVPRLRGGLGVPDFGKYLQASQLSSILLLYANPPPKWVTMEESLIQPVKLSAVPWVSNVTRPDNLTPMLEQALLIWNKIKYKRKLS</sequence>
<accession>A0A974I1E7</accession>
<dbReference type="AlphaFoldDB" id="A0A974I1E7"/>
<gene>
    <name evidence="1" type="ORF">XELAEV_18010136mg</name>
</gene>
<organism evidence="1 2">
    <name type="scientific">Xenopus laevis</name>
    <name type="common">African clawed frog</name>
    <dbReference type="NCBI Taxonomy" id="8355"/>
    <lineage>
        <taxon>Eukaryota</taxon>
        <taxon>Metazoa</taxon>
        <taxon>Chordata</taxon>
        <taxon>Craniata</taxon>
        <taxon>Vertebrata</taxon>
        <taxon>Euteleostomi</taxon>
        <taxon>Amphibia</taxon>
        <taxon>Batrachia</taxon>
        <taxon>Anura</taxon>
        <taxon>Pipoidea</taxon>
        <taxon>Pipidae</taxon>
        <taxon>Xenopodinae</taxon>
        <taxon>Xenopus</taxon>
        <taxon>Xenopus</taxon>
    </lineage>
</organism>
<proteinExistence type="predicted"/>
<evidence type="ECO:0000313" key="2">
    <source>
        <dbReference type="Proteomes" id="UP000694892"/>
    </source>
</evidence>
<reference evidence="2" key="1">
    <citation type="journal article" date="2016" name="Nature">
        <title>Genome evolution in the allotetraploid frog Xenopus laevis.</title>
        <authorList>
            <person name="Session A.M."/>
            <person name="Uno Y."/>
            <person name="Kwon T."/>
            <person name="Chapman J.A."/>
            <person name="Toyoda A."/>
            <person name="Takahashi S."/>
            <person name="Fukui A."/>
            <person name="Hikosaka A."/>
            <person name="Suzuki A."/>
            <person name="Kondo M."/>
            <person name="van Heeringen S.J."/>
            <person name="Quigley I."/>
            <person name="Heinz S."/>
            <person name="Ogino H."/>
            <person name="Ochi H."/>
            <person name="Hellsten U."/>
            <person name="Lyons J.B."/>
            <person name="Simakov O."/>
            <person name="Putnam N."/>
            <person name="Stites J."/>
            <person name="Kuroki Y."/>
            <person name="Tanaka T."/>
            <person name="Michiue T."/>
            <person name="Watanabe M."/>
            <person name="Bogdanovic O."/>
            <person name="Lister R."/>
            <person name="Georgiou G."/>
            <person name="Paranjpe S.S."/>
            <person name="van Kruijsbergen I."/>
            <person name="Shu S."/>
            <person name="Carlson J."/>
            <person name="Kinoshita T."/>
            <person name="Ohta Y."/>
            <person name="Mawaribuchi S."/>
            <person name="Jenkins J."/>
            <person name="Grimwood J."/>
            <person name="Schmutz J."/>
            <person name="Mitros T."/>
            <person name="Mozaffari S.V."/>
            <person name="Suzuki Y."/>
            <person name="Haramoto Y."/>
            <person name="Yamamoto T.S."/>
            <person name="Takagi C."/>
            <person name="Heald R."/>
            <person name="Miller K."/>
            <person name="Haudenschild C."/>
            <person name="Kitzman J."/>
            <person name="Nakayama T."/>
            <person name="Izutsu Y."/>
            <person name="Robert J."/>
            <person name="Fortriede J."/>
            <person name="Burns K."/>
            <person name="Lotay V."/>
            <person name="Karimi K."/>
            <person name="Yasuoka Y."/>
            <person name="Dichmann D.S."/>
            <person name="Flajnik M.F."/>
            <person name="Houston D.W."/>
            <person name="Shendure J."/>
            <person name="DuPasquier L."/>
            <person name="Vize P.D."/>
            <person name="Zorn A.M."/>
            <person name="Ito M."/>
            <person name="Marcotte E.M."/>
            <person name="Wallingford J.B."/>
            <person name="Ito Y."/>
            <person name="Asashima M."/>
            <person name="Ueno N."/>
            <person name="Matsuda Y."/>
            <person name="Veenstra G.J."/>
            <person name="Fujiyama A."/>
            <person name="Harland R.M."/>
            <person name="Taira M."/>
            <person name="Rokhsar D.S."/>
        </authorList>
    </citation>
    <scope>NUCLEOTIDE SEQUENCE [LARGE SCALE GENOMIC DNA]</scope>
    <source>
        <strain evidence="2">J</strain>
    </source>
</reference>
<name>A0A974I1E7_XENLA</name>
<dbReference type="Proteomes" id="UP000694892">
    <property type="component" value="Chromosome 1S"/>
</dbReference>
<evidence type="ECO:0000313" key="1">
    <source>
        <dbReference type="EMBL" id="OCT97908.1"/>
    </source>
</evidence>
<dbReference type="EMBL" id="CM004467">
    <property type="protein sequence ID" value="OCT97908.1"/>
    <property type="molecule type" value="Genomic_DNA"/>
</dbReference>
<protein>
    <submittedName>
        <fullName evidence="1">Uncharacterized protein</fullName>
    </submittedName>
</protein>